<keyword evidence="8" id="KW-0975">Bacterial flagellum</keyword>
<reference evidence="12" key="2">
    <citation type="journal article" date="2021" name="Microbiol. Resour. Announc.">
        <title>Complete Genome Sequences of Three Human Oral Treponema parvum Isolates.</title>
        <authorList>
            <person name="Zeng H."/>
            <person name="Watt R.M."/>
        </authorList>
    </citation>
    <scope>NUCLEOTIDE SEQUENCE</scope>
    <source>
        <strain evidence="12">ATCC 700773</strain>
    </source>
</reference>
<evidence type="ECO:0000256" key="5">
    <source>
        <dbReference type="ARBA" id="ARBA00022692"/>
    </source>
</evidence>
<dbReference type="InterPro" id="IPR000067">
    <property type="entry name" value="FlgMring_FliF"/>
</dbReference>
<evidence type="ECO:0000313" key="13">
    <source>
        <dbReference type="Proteomes" id="UP000671995"/>
    </source>
</evidence>
<keyword evidence="7 9" id="KW-0472">Membrane</keyword>
<evidence type="ECO:0000256" key="3">
    <source>
        <dbReference type="ARBA" id="ARBA00007971"/>
    </source>
</evidence>
<evidence type="ECO:0000256" key="4">
    <source>
        <dbReference type="ARBA" id="ARBA00022475"/>
    </source>
</evidence>
<dbReference type="NCBIfam" id="TIGR00206">
    <property type="entry name" value="fliF"/>
    <property type="match status" value="1"/>
</dbReference>
<gene>
    <name evidence="12" type="primary">fliF</name>
    <name evidence="12" type="ORF">HRI96_07520</name>
</gene>
<evidence type="ECO:0000256" key="8">
    <source>
        <dbReference type="ARBA" id="ARBA00023143"/>
    </source>
</evidence>
<comment type="subcellular location">
    <subcellularLocation>
        <location evidence="1">Bacterial flagellum basal body</location>
    </subcellularLocation>
    <subcellularLocation>
        <location evidence="2">Cell membrane</location>
        <topology evidence="2">Multi-pass membrane protein</topology>
    </subcellularLocation>
</comment>
<dbReference type="GO" id="GO:0071973">
    <property type="term" value="P:bacterial-type flagellum-dependent cell motility"/>
    <property type="evidence" value="ECO:0007669"/>
    <property type="project" value="InterPro"/>
</dbReference>
<keyword evidence="12" id="KW-0966">Cell projection</keyword>
<evidence type="ECO:0000256" key="2">
    <source>
        <dbReference type="ARBA" id="ARBA00004651"/>
    </source>
</evidence>
<dbReference type="InterPro" id="IPR006182">
    <property type="entry name" value="FliF_N_dom"/>
</dbReference>
<dbReference type="GO" id="GO:0003774">
    <property type="term" value="F:cytoskeletal motor activity"/>
    <property type="evidence" value="ECO:0007669"/>
    <property type="project" value="InterPro"/>
</dbReference>
<dbReference type="PANTHER" id="PTHR30046:SF0">
    <property type="entry name" value="FLAGELLAR M-RING PROTEIN"/>
    <property type="match status" value="1"/>
</dbReference>
<evidence type="ECO:0000313" key="12">
    <source>
        <dbReference type="EMBL" id="QTQ12908.1"/>
    </source>
</evidence>
<protein>
    <submittedName>
        <fullName evidence="12">Flagellar M-ring protein FliF</fullName>
    </submittedName>
</protein>
<comment type="similarity">
    <text evidence="3">Belongs to the FliF family.</text>
</comment>
<keyword evidence="12" id="KW-0969">Cilium</keyword>
<proteinExistence type="inferred from homology"/>
<name>A0A975F204_9SPIR</name>
<evidence type="ECO:0000259" key="11">
    <source>
        <dbReference type="Pfam" id="PF08345"/>
    </source>
</evidence>
<keyword evidence="4" id="KW-1003">Cell membrane</keyword>
<feature type="transmembrane region" description="Helical" evidence="9">
    <location>
        <begin position="21"/>
        <end position="42"/>
    </location>
</feature>
<evidence type="ECO:0000256" key="1">
    <source>
        <dbReference type="ARBA" id="ARBA00004117"/>
    </source>
</evidence>
<feature type="transmembrane region" description="Helical" evidence="9">
    <location>
        <begin position="472"/>
        <end position="493"/>
    </location>
</feature>
<keyword evidence="5 9" id="KW-0812">Transmembrane</keyword>
<sequence length="567" mass="64317">MNEWLKKFIASLKGAWAKWTIIQKGILFGIVAVAVFALILLLNVSSKPTTVRLFGTPITDENARNAIIFRLDQENVETWVDSAGYISVANAQTAYRMRDLLLAENLVPSNVNPYAFFDQTNWATTDFDREIQWQRATTQLVKQHLEALSDVTYADVNIVKPERTLFASEQNPVTASVILKVVPGSDLLTSRRRILGVQNLLLKAVEGLTAENVTIADGDGNILNDFGSMADSDRVDLVAKEQKLIQKLETEYRAKVLRALQTTLTEDRVRDLNIKIDMDMSKRSSQSTEYKPITIRADNPDTVYDDSELRDTFPISSQTVTKEWQGTGYNPEGPAGTEGQTPPVYSDMSNVIGRSTETAVTQNNVINTTTTQEERSPTIDRITVSVNIDGTWTKKYDKNHNLVISDGRIDREYTPVSHEDLEKLADYVRNSIGYDRARGYAVTVTNIQFDRTSQFAAEDEAYFRAMQTRTTVLMILGGLALILLLFIIVRFIARELERRKRLREEELLRRQQSAREQALWDAKEEGMEVSMSVEERRRAELQENAIAMAKEHPEDVAMLVRTWLMEE</sequence>
<feature type="domain" description="Flagellar M-ring C-terminal" evidence="11">
    <location>
        <begin position="260"/>
        <end position="449"/>
    </location>
</feature>
<dbReference type="GO" id="GO:0009431">
    <property type="term" value="C:bacterial-type flagellum basal body, MS ring"/>
    <property type="evidence" value="ECO:0007669"/>
    <property type="project" value="InterPro"/>
</dbReference>
<evidence type="ECO:0000256" key="9">
    <source>
        <dbReference type="SAM" id="Phobius"/>
    </source>
</evidence>
<feature type="domain" description="Flagellar M-ring N-terminal" evidence="10">
    <location>
        <begin position="47"/>
        <end position="224"/>
    </location>
</feature>
<evidence type="ECO:0000256" key="6">
    <source>
        <dbReference type="ARBA" id="ARBA00022989"/>
    </source>
</evidence>
<dbReference type="EMBL" id="CP054257">
    <property type="protein sequence ID" value="QTQ12908.1"/>
    <property type="molecule type" value="Genomic_DNA"/>
</dbReference>
<dbReference type="InterPro" id="IPR043427">
    <property type="entry name" value="YscJ/FliF"/>
</dbReference>
<dbReference type="GO" id="GO:0005886">
    <property type="term" value="C:plasma membrane"/>
    <property type="evidence" value="ECO:0007669"/>
    <property type="project" value="UniProtKB-SubCell"/>
</dbReference>
<dbReference type="AlphaFoldDB" id="A0A975F204"/>
<dbReference type="PANTHER" id="PTHR30046">
    <property type="entry name" value="FLAGELLAR M-RING PROTEIN"/>
    <property type="match status" value="1"/>
</dbReference>
<reference evidence="12" key="1">
    <citation type="submission" date="2020-05" db="EMBL/GenBank/DDBJ databases">
        <authorList>
            <person name="Zeng H."/>
            <person name="Chan Y.K."/>
            <person name="Watt R.M."/>
        </authorList>
    </citation>
    <scope>NUCLEOTIDE SEQUENCE</scope>
    <source>
        <strain evidence="12">ATCC 700773</strain>
    </source>
</reference>
<accession>A0A975F204</accession>
<dbReference type="Gene3D" id="3.30.300.30">
    <property type="match status" value="1"/>
</dbReference>
<dbReference type="Pfam" id="PF01514">
    <property type="entry name" value="YscJ_FliF"/>
    <property type="match status" value="1"/>
</dbReference>
<keyword evidence="6 9" id="KW-1133">Transmembrane helix</keyword>
<dbReference type="PRINTS" id="PR01009">
    <property type="entry name" value="FLGMRINGFLIF"/>
</dbReference>
<evidence type="ECO:0000256" key="7">
    <source>
        <dbReference type="ARBA" id="ARBA00023136"/>
    </source>
</evidence>
<dbReference type="InterPro" id="IPR045851">
    <property type="entry name" value="AMP-bd_C_sf"/>
</dbReference>
<dbReference type="InterPro" id="IPR013556">
    <property type="entry name" value="Flag_M-ring_C"/>
</dbReference>
<evidence type="ECO:0000259" key="10">
    <source>
        <dbReference type="Pfam" id="PF01514"/>
    </source>
</evidence>
<keyword evidence="12" id="KW-0282">Flagellum</keyword>
<dbReference type="Pfam" id="PF08345">
    <property type="entry name" value="YscJ_FliF_C"/>
    <property type="match status" value="1"/>
</dbReference>
<dbReference type="Proteomes" id="UP000671995">
    <property type="component" value="Chromosome"/>
</dbReference>
<organism evidence="12 13">
    <name type="scientific">Treponema parvum</name>
    <dbReference type="NCBI Taxonomy" id="138851"/>
    <lineage>
        <taxon>Bacteria</taxon>
        <taxon>Pseudomonadati</taxon>
        <taxon>Spirochaetota</taxon>
        <taxon>Spirochaetia</taxon>
        <taxon>Spirochaetales</taxon>
        <taxon>Treponemataceae</taxon>
        <taxon>Treponema</taxon>
    </lineage>
</organism>